<proteinExistence type="predicted"/>
<dbReference type="EMBL" id="CGIH01000044">
    <property type="protein sequence ID" value="CFY00142.1"/>
    <property type="molecule type" value="Genomic_DNA"/>
</dbReference>
<evidence type="ECO:0000313" key="3">
    <source>
        <dbReference type="Proteomes" id="UP000045545"/>
    </source>
</evidence>
<gene>
    <name evidence="2" type="ORF">2087</name>
</gene>
<organism evidence="2 3">
    <name type="scientific">Syntrophomonas zehnderi OL-4</name>
    <dbReference type="NCBI Taxonomy" id="690567"/>
    <lineage>
        <taxon>Bacteria</taxon>
        <taxon>Bacillati</taxon>
        <taxon>Bacillota</taxon>
        <taxon>Clostridia</taxon>
        <taxon>Eubacteriales</taxon>
        <taxon>Syntrophomonadaceae</taxon>
        <taxon>Syntrophomonas</taxon>
    </lineage>
</organism>
<evidence type="ECO:0000313" key="2">
    <source>
        <dbReference type="EMBL" id="CFY00142.1"/>
    </source>
</evidence>
<evidence type="ECO:0000259" key="1">
    <source>
        <dbReference type="Pfam" id="PF07561"/>
    </source>
</evidence>
<feature type="domain" description="DUF1540" evidence="1">
    <location>
        <begin position="7"/>
        <end position="36"/>
    </location>
</feature>
<reference evidence="2 3" key="1">
    <citation type="submission" date="2015-03" db="EMBL/GenBank/DDBJ databases">
        <authorList>
            <person name="Murphy D."/>
        </authorList>
    </citation>
    <scope>NUCLEOTIDE SEQUENCE [LARGE SCALE GENOMIC DNA]</scope>
    <source>
        <strain evidence="2 3">OL-4</strain>
    </source>
</reference>
<name>A0A0E4C9G9_9FIRM</name>
<dbReference type="InterPro" id="IPR011437">
    <property type="entry name" value="DUF1540"/>
</dbReference>
<sequence length="50" mass="5818">MKTDQKIACSVNDCIHYQNDMCKLNSIQVWPCDDLNNLDHESMCFSYQSS</sequence>
<dbReference type="AlphaFoldDB" id="A0A0E4C9G9"/>
<dbReference type="Proteomes" id="UP000045545">
    <property type="component" value="Unassembled WGS sequence"/>
</dbReference>
<accession>A0A0E4C9G9</accession>
<keyword evidence="3" id="KW-1185">Reference proteome</keyword>
<dbReference type="RefSeq" id="WP_198142853.1">
    <property type="nucleotide sequence ID" value="NZ_CGIH01000044.1"/>
</dbReference>
<protein>
    <recommendedName>
        <fullName evidence="1">DUF1540 domain-containing protein</fullName>
    </recommendedName>
</protein>
<dbReference type="Pfam" id="PF07561">
    <property type="entry name" value="DUF1540"/>
    <property type="match status" value="1"/>
</dbReference>